<sequence length="299" mass="32376">MGIGLVALLHESNTFAADRTTLENFQPDILVSGPEVLARLASAHHEMGGFIQGLRESGAEPVGVFAARALPSGAITAETFDYLTQQILLQFEQAGPLDGILVAPHGATVAENDPEADGAWLTELRKRVGPEMPIMGTLDPHANLSPAMVAATNALLAYQTNPHVDQQQRGCQAAQLMVRTLRGEITPVQTAASLRSRSVSNASVRKNRQPASSWPKWNARVKATRYWVPASFTAFLMPTYRKWGRPCSALPTTTPHSPSQWPMSSPKPYGSAERKRWGLLGYFDGRTKIPGTGRSSLPA</sequence>
<dbReference type="InterPro" id="IPR015995">
    <property type="entry name" value="MlrC_N"/>
</dbReference>
<evidence type="ECO:0000256" key="1">
    <source>
        <dbReference type="SAM" id="MobiDB-lite"/>
    </source>
</evidence>
<protein>
    <recommendedName>
        <fullName evidence="2">Microcystin LR degradation protein MlrC N-terminal domain-containing protein</fullName>
    </recommendedName>
</protein>
<dbReference type="AlphaFoldDB" id="A0A7V9A615"/>
<keyword evidence="4" id="KW-1185">Reference proteome</keyword>
<dbReference type="Proteomes" id="UP000551616">
    <property type="component" value="Unassembled WGS sequence"/>
</dbReference>
<gene>
    <name evidence="3" type="ORF">HOV93_09950</name>
</gene>
<feature type="compositionally biased region" description="Polar residues" evidence="1">
    <location>
        <begin position="251"/>
        <end position="263"/>
    </location>
</feature>
<evidence type="ECO:0000259" key="2">
    <source>
        <dbReference type="Pfam" id="PF07364"/>
    </source>
</evidence>
<accession>A0A7V9A615</accession>
<name>A0A7V9A615_9BACT</name>
<feature type="region of interest" description="Disordered" evidence="1">
    <location>
        <begin position="251"/>
        <end position="272"/>
    </location>
</feature>
<feature type="domain" description="Microcystin LR degradation protein MlrC N-terminal" evidence="2">
    <location>
        <begin position="5"/>
        <end position="195"/>
    </location>
</feature>
<evidence type="ECO:0000313" key="3">
    <source>
        <dbReference type="EMBL" id="MBA2113842.1"/>
    </source>
</evidence>
<dbReference type="Pfam" id="PF07364">
    <property type="entry name" value="DUF1485"/>
    <property type="match status" value="1"/>
</dbReference>
<proteinExistence type="predicted"/>
<reference evidence="3 4" key="1">
    <citation type="submission" date="2020-05" db="EMBL/GenBank/DDBJ databases">
        <title>Bremerella alba sp. nov., a novel planctomycete isolated from the surface of the macroalga Fucus spiralis.</title>
        <authorList>
            <person name="Godinho O."/>
            <person name="Botelho R."/>
            <person name="Albuquerque L."/>
            <person name="Wiegand S."/>
            <person name="Da Costa M.S."/>
            <person name="Lobo-Da-Cunha A."/>
            <person name="Jogler C."/>
            <person name="Lage O.M."/>
        </authorList>
    </citation>
    <scope>NUCLEOTIDE SEQUENCE [LARGE SCALE GENOMIC DNA]</scope>
    <source>
        <strain evidence="3 4">FF15</strain>
    </source>
</reference>
<organism evidence="3 4">
    <name type="scientific">Bremerella alba</name>
    <dbReference type="NCBI Taxonomy" id="980252"/>
    <lineage>
        <taxon>Bacteria</taxon>
        <taxon>Pseudomonadati</taxon>
        <taxon>Planctomycetota</taxon>
        <taxon>Planctomycetia</taxon>
        <taxon>Pirellulales</taxon>
        <taxon>Pirellulaceae</taxon>
        <taxon>Bremerella</taxon>
    </lineage>
</organism>
<evidence type="ECO:0000313" key="4">
    <source>
        <dbReference type="Proteomes" id="UP000551616"/>
    </source>
</evidence>
<comment type="caution">
    <text evidence="3">The sequence shown here is derived from an EMBL/GenBank/DDBJ whole genome shotgun (WGS) entry which is preliminary data.</text>
</comment>
<dbReference type="EMBL" id="JABRWO010000002">
    <property type="protein sequence ID" value="MBA2113842.1"/>
    <property type="molecule type" value="Genomic_DNA"/>
</dbReference>